<dbReference type="STRING" id="30522.A0A4W2FBK2"/>
<reference evidence="6 7" key="1">
    <citation type="submission" date="2018-11" db="EMBL/GenBank/DDBJ databases">
        <title>Haplotype-resolved cattle genomes.</title>
        <authorList>
            <person name="Low W.Y."/>
            <person name="Tearle R."/>
            <person name="Bickhart D.M."/>
            <person name="Rosen B.D."/>
            <person name="Koren S."/>
            <person name="Rhie A."/>
            <person name="Hiendleder S."/>
            <person name="Phillippy A.M."/>
            <person name="Smith T.P.L."/>
            <person name="Williams J.L."/>
        </authorList>
    </citation>
    <scope>NUCLEOTIDE SEQUENCE [LARGE SCALE GENOMIC DNA]</scope>
</reference>
<protein>
    <recommendedName>
        <fullName evidence="3">COX assembly mitochondrial protein</fullName>
    </recommendedName>
</protein>
<keyword evidence="3" id="KW-0496">Mitochondrion</keyword>
<dbReference type="Proteomes" id="UP000429181">
    <property type="component" value="Chromosome 17"/>
</dbReference>
<feature type="region of interest" description="Disordered" evidence="4">
    <location>
        <begin position="52"/>
        <end position="75"/>
    </location>
</feature>
<dbReference type="GO" id="GO:0005739">
    <property type="term" value="C:mitochondrion"/>
    <property type="evidence" value="ECO:0007669"/>
    <property type="project" value="UniProtKB-SubCell"/>
</dbReference>
<evidence type="ECO:0000256" key="2">
    <source>
        <dbReference type="ARBA" id="ARBA00023157"/>
    </source>
</evidence>
<comment type="similarity">
    <text evidence="1 3">Belongs to the CMC family.</text>
</comment>
<dbReference type="Proteomes" id="UP000314981">
    <property type="component" value="Chromosome 17"/>
</dbReference>
<keyword evidence="2" id="KW-1015">Disulfide bond</keyword>
<reference evidence="5" key="2">
    <citation type="submission" date="2025-05" db="UniProtKB">
        <authorList>
            <consortium name="Ensembl"/>
        </authorList>
    </citation>
    <scope>IDENTIFICATION</scope>
</reference>
<dbReference type="Ensembl" id="ENSBIXT00000005601.1">
    <property type="protein sequence ID" value="ENSBIXP00000029943.1"/>
    <property type="gene ID" value="ENSBIXG00000011683.1"/>
</dbReference>
<dbReference type="Pfam" id="PF08583">
    <property type="entry name" value="Cmc1"/>
    <property type="match status" value="1"/>
</dbReference>
<evidence type="ECO:0000313" key="7">
    <source>
        <dbReference type="Proteomes" id="UP000429181"/>
    </source>
</evidence>
<dbReference type="GeneTree" id="ENSGT00950000186340"/>
<dbReference type="AlphaFoldDB" id="A0A4W2FBK2"/>
<keyword evidence="6" id="KW-1185">Reference proteome</keyword>
<evidence type="ECO:0000313" key="6">
    <source>
        <dbReference type="Proteomes" id="UP000314981"/>
    </source>
</evidence>
<evidence type="ECO:0000256" key="3">
    <source>
        <dbReference type="RuleBase" id="RU364104"/>
    </source>
</evidence>
<proteinExistence type="inferred from homology"/>
<evidence type="ECO:0000256" key="1">
    <source>
        <dbReference type="ARBA" id="ARBA00007347"/>
    </source>
</evidence>
<sequence length="75" mass="8858">MAVKCQKENSALQECLTAYYNDPATYEECKMEYLKEREEFRKLDLLPRKGFPQASHKHAGKYSNDTQDFQCSWKS</sequence>
<dbReference type="InterPro" id="IPR013892">
    <property type="entry name" value="Cyt_c_biogenesis_Cmc1-like"/>
</dbReference>
<evidence type="ECO:0000313" key="5">
    <source>
        <dbReference type="Ensembl" id="ENSBIXP00005002698.1"/>
    </source>
</evidence>
<dbReference type="Ensembl" id="ENSBIXT00005011732.1">
    <property type="protein sequence ID" value="ENSBIXP00005002698.1"/>
    <property type="gene ID" value="ENSBIXG00005009003.1"/>
</dbReference>
<feature type="compositionally biased region" description="Polar residues" evidence="4">
    <location>
        <begin position="63"/>
        <end position="75"/>
    </location>
</feature>
<organism evidence="5 7">
    <name type="scientific">Bos indicus x Bos taurus</name>
    <name type="common">Hybrid cattle</name>
    <dbReference type="NCBI Taxonomy" id="30522"/>
    <lineage>
        <taxon>Eukaryota</taxon>
        <taxon>Metazoa</taxon>
        <taxon>Chordata</taxon>
        <taxon>Craniata</taxon>
        <taxon>Vertebrata</taxon>
        <taxon>Euteleostomi</taxon>
        <taxon>Mammalia</taxon>
        <taxon>Eutheria</taxon>
        <taxon>Laurasiatheria</taxon>
        <taxon>Artiodactyla</taxon>
        <taxon>Ruminantia</taxon>
        <taxon>Pecora</taxon>
        <taxon>Bovidae</taxon>
        <taxon>Bovinae</taxon>
        <taxon>Bos</taxon>
    </lineage>
</organism>
<comment type="subcellular location">
    <subcellularLocation>
        <location evidence="3">Mitochondrion</location>
    </subcellularLocation>
</comment>
<evidence type="ECO:0000256" key="4">
    <source>
        <dbReference type="SAM" id="MobiDB-lite"/>
    </source>
</evidence>
<accession>A0A4W2FBK2</accession>
<name>A0A4W2FBK2_BOBOX</name>